<accession>A0ABS1BKA3</accession>
<dbReference type="InterPro" id="IPR025630">
    <property type="entry name" value="DUF4288"/>
</dbReference>
<name>A0ABS1BKA3_9SPHI</name>
<dbReference type="RefSeq" id="WP_200586136.1">
    <property type="nucleotide sequence ID" value="NZ_JAEHFY010000013.1"/>
</dbReference>
<dbReference type="Pfam" id="PF14119">
    <property type="entry name" value="DUF4288"/>
    <property type="match status" value="1"/>
</dbReference>
<comment type="caution">
    <text evidence="1">The sequence shown here is derived from an EMBL/GenBank/DDBJ whole genome shotgun (WGS) entry which is preliminary data.</text>
</comment>
<reference evidence="1 2" key="1">
    <citation type="submission" date="2020-12" db="EMBL/GenBank/DDBJ databases">
        <title>Bacterial novel species Pedobacter sp. SD-b isolated from soil.</title>
        <authorList>
            <person name="Jung H.-Y."/>
        </authorList>
    </citation>
    <scope>NUCLEOTIDE SEQUENCE [LARGE SCALE GENOMIC DNA]</scope>
    <source>
        <strain evidence="1 2">SD-b</strain>
    </source>
</reference>
<protein>
    <submittedName>
        <fullName evidence="1">DUF4288 domain-containing protein</fullName>
    </submittedName>
</protein>
<organism evidence="1 2">
    <name type="scientific">Pedobacter segetis</name>
    <dbReference type="NCBI Taxonomy" id="2793069"/>
    <lineage>
        <taxon>Bacteria</taxon>
        <taxon>Pseudomonadati</taxon>
        <taxon>Bacteroidota</taxon>
        <taxon>Sphingobacteriia</taxon>
        <taxon>Sphingobacteriales</taxon>
        <taxon>Sphingobacteriaceae</taxon>
        <taxon>Pedobacter</taxon>
    </lineage>
</organism>
<dbReference type="EMBL" id="JAEHFY010000013">
    <property type="protein sequence ID" value="MBK0383325.1"/>
    <property type="molecule type" value="Genomic_DNA"/>
</dbReference>
<evidence type="ECO:0000313" key="2">
    <source>
        <dbReference type="Proteomes" id="UP000660024"/>
    </source>
</evidence>
<keyword evidence="2" id="KW-1185">Reference proteome</keyword>
<dbReference type="Proteomes" id="UP000660024">
    <property type="component" value="Unassembled WGS sequence"/>
</dbReference>
<proteinExistence type="predicted"/>
<sequence>MNWFVAKMVFQIEGCENSYPQFDEQLRLIDAVNEDLALEMAHQLGYLYQDEVKSNNQETVKWKFIAVTEIQYLGNLEQGKEIHYRIVEPDNADIYLDLVYHKTQSIKKRKIA</sequence>
<evidence type="ECO:0000313" key="1">
    <source>
        <dbReference type="EMBL" id="MBK0383325.1"/>
    </source>
</evidence>
<gene>
    <name evidence="1" type="ORF">I5M32_10170</name>
</gene>